<organism evidence="6 7">
    <name type="scientific">Haloferula chungangensis</name>
    <dbReference type="NCBI Taxonomy" id="1048331"/>
    <lineage>
        <taxon>Bacteria</taxon>
        <taxon>Pseudomonadati</taxon>
        <taxon>Verrucomicrobiota</taxon>
        <taxon>Verrucomicrobiia</taxon>
        <taxon>Verrucomicrobiales</taxon>
        <taxon>Verrucomicrobiaceae</taxon>
        <taxon>Haloferula</taxon>
    </lineage>
</organism>
<protein>
    <submittedName>
        <fullName evidence="6">SNF2-related protein</fullName>
    </submittedName>
</protein>
<accession>A0ABW2L3P8</accession>
<dbReference type="InterPro" id="IPR027417">
    <property type="entry name" value="P-loop_NTPase"/>
</dbReference>
<dbReference type="PROSITE" id="PS51194">
    <property type="entry name" value="HELICASE_CTER"/>
    <property type="match status" value="1"/>
</dbReference>
<feature type="domain" description="SWIM-type" evidence="3">
    <location>
        <begin position="48"/>
        <end position="87"/>
    </location>
</feature>
<evidence type="ECO:0000313" key="7">
    <source>
        <dbReference type="Proteomes" id="UP001596472"/>
    </source>
</evidence>
<dbReference type="PANTHER" id="PTHR10799">
    <property type="entry name" value="SNF2/RAD54 HELICASE FAMILY"/>
    <property type="match status" value="1"/>
</dbReference>
<dbReference type="SMART" id="SM00487">
    <property type="entry name" value="DEXDc"/>
    <property type="match status" value="1"/>
</dbReference>
<dbReference type="InterPro" id="IPR001650">
    <property type="entry name" value="Helicase_C-like"/>
</dbReference>
<dbReference type="PROSITE" id="PS51192">
    <property type="entry name" value="HELICASE_ATP_BIND_1"/>
    <property type="match status" value="1"/>
</dbReference>
<keyword evidence="2" id="KW-0863">Zinc-finger</keyword>
<dbReference type="Gene3D" id="3.40.50.300">
    <property type="entry name" value="P-loop containing nucleotide triphosphate hydrolases"/>
    <property type="match status" value="1"/>
</dbReference>
<keyword evidence="1" id="KW-0378">Hydrolase</keyword>
<sequence>MDWSEERIRKETGWKAFREGQAIARHGKVAGFKRGESLLTGAFKEGRRTIRTVARTGDVLSVECGCAINRESGEICSHGVALLLTAIAEAPAEIEEAPEPVLDGELIASAVRLPESLGNMLSTGRLSAQIDRHQSDPDQADAIFSMWLARNAPGGKFPKLLSLSPDQVEEFLAALAGHQRVSAGSKRVLVSEDRLPPLRLSQSEHRGNRVILSLAASADLAPIRWGKTLGAAASSKEAWLLGRLPVDAPSLVWRDEAAELISSGELELSQDEFLENADAWLDLFQSPLPGWLGRLRFEPAVPQFSLKLEGSLNALDARAEFSYLGLEAQALSANLSVAPGLPKLDGEGVLRMRDSAGEQRGVQRLIKAGFAEGSRRGEFVLRDPDKVLAFLADDLPTLQRAWKVTLGDRLSHVLKSLHVIRPKLESSQSLAWELSFQTDAGKGVPEQKIREILRSGKRSVKTSNGATVAISREIPEVIEPLMADLGIVTREGKIQADRARDILFRTYRRNNQDGLIANEKEEIERVRIPDDLNADLRDYQQVGFSWLVDRLSTLSGALLADEMGLGKTIQTLASVIALKQAGSASTLILVPTSLLGNWQDEIQRFAPKLSFVALHGSGRDKLRDEALKADIILTSYGTMCRDLAFHLKQDYDLLVVDEASLLRNPDSEVSRAVAKLNAQKRLALTGTPVENRLRDLWSIFRVVAPGYLGSKAEFEERYQSGDAADPGLHDRLRLRISPFVLRRTKAEVAKDLPEKIEIDEWLDLDKDTRQTYAAIAKAGLLEIEEMEAKSGGGRMHLLTLLLRLRQLCLDSRLIDDEAKEGAKTQRLIEILSERHQSGGKTLVFSQFRKYLGLIRNSKELADSKVFSLDGSTRNRGELVREFQAHDGPAVFLISLKAGGYGLNLTAADTVIHMDPWWNPAVEAQASDRAHRIGQTQPVTIYKLLTRDSVEERVRRLQASKQGVIDSISGDAAPANWNEADFRSLLD</sequence>
<dbReference type="InterPro" id="IPR014001">
    <property type="entry name" value="Helicase_ATP-bd"/>
</dbReference>
<keyword evidence="7" id="KW-1185">Reference proteome</keyword>
<keyword evidence="2" id="KW-0862">Zinc</keyword>
<evidence type="ECO:0000259" key="5">
    <source>
        <dbReference type="PROSITE" id="PS51194"/>
    </source>
</evidence>
<feature type="domain" description="Helicase C-terminal" evidence="5">
    <location>
        <begin position="822"/>
        <end position="980"/>
    </location>
</feature>
<dbReference type="Pfam" id="PF08455">
    <property type="entry name" value="SNF2_assoc"/>
    <property type="match status" value="1"/>
</dbReference>
<evidence type="ECO:0000256" key="1">
    <source>
        <dbReference type="ARBA" id="ARBA00022801"/>
    </source>
</evidence>
<dbReference type="Pfam" id="PF00176">
    <property type="entry name" value="SNF2-rel_dom"/>
    <property type="match status" value="1"/>
</dbReference>
<keyword evidence="2" id="KW-0479">Metal-binding</keyword>
<evidence type="ECO:0000259" key="4">
    <source>
        <dbReference type="PROSITE" id="PS51192"/>
    </source>
</evidence>
<evidence type="ECO:0000313" key="6">
    <source>
        <dbReference type="EMBL" id="MFC7336185.1"/>
    </source>
</evidence>
<dbReference type="SUPFAM" id="SSF52540">
    <property type="entry name" value="P-loop containing nucleoside triphosphate hydrolases"/>
    <property type="match status" value="2"/>
</dbReference>
<name>A0ABW2L3P8_9BACT</name>
<dbReference type="Pfam" id="PF00271">
    <property type="entry name" value="Helicase_C"/>
    <property type="match status" value="1"/>
</dbReference>
<dbReference type="EMBL" id="JBHTBS010000001">
    <property type="protein sequence ID" value="MFC7336185.1"/>
    <property type="molecule type" value="Genomic_DNA"/>
</dbReference>
<dbReference type="InterPro" id="IPR049730">
    <property type="entry name" value="SNF2/RAD54-like_C"/>
</dbReference>
<dbReference type="Proteomes" id="UP001596472">
    <property type="component" value="Unassembled WGS sequence"/>
</dbReference>
<dbReference type="Gene3D" id="3.40.50.10810">
    <property type="entry name" value="Tandem AAA-ATPase domain"/>
    <property type="match status" value="1"/>
</dbReference>
<evidence type="ECO:0000256" key="2">
    <source>
        <dbReference type="PROSITE-ProRule" id="PRU00325"/>
    </source>
</evidence>
<dbReference type="CDD" id="cd18793">
    <property type="entry name" value="SF2_C_SNF"/>
    <property type="match status" value="1"/>
</dbReference>
<dbReference type="InterPro" id="IPR007527">
    <property type="entry name" value="Znf_SWIM"/>
</dbReference>
<dbReference type="PROSITE" id="PS50966">
    <property type="entry name" value="ZF_SWIM"/>
    <property type="match status" value="1"/>
</dbReference>
<reference evidence="7" key="1">
    <citation type="journal article" date="2019" name="Int. J. Syst. Evol. Microbiol.">
        <title>The Global Catalogue of Microorganisms (GCM) 10K type strain sequencing project: providing services to taxonomists for standard genome sequencing and annotation.</title>
        <authorList>
            <consortium name="The Broad Institute Genomics Platform"/>
            <consortium name="The Broad Institute Genome Sequencing Center for Infectious Disease"/>
            <person name="Wu L."/>
            <person name="Ma J."/>
        </authorList>
    </citation>
    <scope>NUCLEOTIDE SEQUENCE [LARGE SCALE GENOMIC DNA]</scope>
    <source>
        <strain evidence="7">CGMCC 4.1467</strain>
    </source>
</reference>
<gene>
    <name evidence="6" type="ORF">ACFQY0_03275</name>
</gene>
<feature type="domain" description="Helicase ATP-binding" evidence="4">
    <location>
        <begin position="548"/>
        <end position="706"/>
    </location>
</feature>
<comment type="caution">
    <text evidence="6">The sequence shown here is derived from an EMBL/GenBank/DDBJ whole genome shotgun (WGS) entry which is preliminary data.</text>
</comment>
<evidence type="ECO:0000259" key="3">
    <source>
        <dbReference type="PROSITE" id="PS50966"/>
    </source>
</evidence>
<dbReference type="InterPro" id="IPR000330">
    <property type="entry name" value="SNF2_N"/>
</dbReference>
<dbReference type="InterPro" id="IPR038718">
    <property type="entry name" value="SNF2-like_sf"/>
</dbReference>
<proteinExistence type="predicted"/>
<dbReference type="RefSeq" id="WP_379709046.1">
    <property type="nucleotide sequence ID" value="NZ_JBHTBS010000001.1"/>
</dbReference>
<dbReference type="InterPro" id="IPR013663">
    <property type="entry name" value="Helicase_SWF/SNF/SWI_bac"/>
</dbReference>
<dbReference type="SMART" id="SM00490">
    <property type="entry name" value="HELICc"/>
    <property type="match status" value="1"/>
</dbReference>